<feature type="domain" description="Isochorismatase-like" evidence="2">
    <location>
        <begin position="8"/>
        <end position="153"/>
    </location>
</feature>
<dbReference type="AlphaFoldDB" id="A0A6H0SMQ2"/>
<dbReference type="Gene3D" id="3.40.50.850">
    <property type="entry name" value="Isochorismatase-like"/>
    <property type="match status" value="1"/>
</dbReference>
<dbReference type="EMBL" id="CP032549">
    <property type="protein sequence ID" value="QIV87861.1"/>
    <property type="molecule type" value="Genomic_DNA"/>
</dbReference>
<keyword evidence="1 3" id="KW-0378">Hydrolase</keyword>
<name>A0A6H0SMQ2_9MICC</name>
<dbReference type="CDD" id="cd01014">
    <property type="entry name" value="nicotinamidase_related"/>
    <property type="match status" value="1"/>
</dbReference>
<dbReference type="PANTHER" id="PTHR43540:SF1">
    <property type="entry name" value="ISOCHORISMATASE HYDROLASE"/>
    <property type="match status" value="1"/>
</dbReference>
<keyword evidence="4" id="KW-1185">Reference proteome</keyword>
<dbReference type="PANTHER" id="PTHR43540">
    <property type="entry name" value="PEROXYUREIDOACRYLATE/UREIDOACRYLATE AMIDOHYDROLASE-RELATED"/>
    <property type="match status" value="1"/>
</dbReference>
<evidence type="ECO:0000259" key="2">
    <source>
        <dbReference type="Pfam" id="PF00857"/>
    </source>
</evidence>
<dbReference type="GO" id="GO:0016787">
    <property type="term" value="F:hydrolase activity"/>
    <property type="evidence" value="ECO:0007669"/>
    <property type="project" value="UniProtKB-KW"/>
</dbReference>
<dbReference type="InterPro" id="IPR050272">
    <property type="entry name" value="Isochorismatase-like_hydrls"/>
</dbReference>
<sequence>MTRNNEPALIVVDMQQGFYEESWGQTTNYPGCENNVDRLLSAWSEFQLPIVIVRHDSRNPMSPLFAEGPGNNLQESVQAVTPDLIVTKTVNSSFYGSPDLEQWLRSKEISRIVVCGIQTNLCVETTSRMGGNLGFEVIVPLDATRTFDLAGPDGAVIPAATLMQVTATNLHGDGFAQVVSTQDVLHSLKQV</sequence>
<dbReference type="RefSeq" id="WP_172512413.1">
    <property type="nucleotide sequence ID" value="NZ_CP032549.1"/>
</dbReference>
<gene>
    <name evidence="3" type="ORF">D3791_12535</name>
</gene>
<dbReference type="SUPFAM" id="SSF52499">
    <property type="entry name" value="Isochorismatase-like hydrolases"/>
    <property type="match status" value="1"/>
</dbReference>
<organism evidence="3 4">
    <name type="scientific">Glutamicibacter mishrai</name>
    <dbReference type="NCBI Taxonomy" id="1775880"/>
    <lineage>
        <taxon>Bacteria</taxon>
        <taxon>Bacillati</taxon>
        <taxon>Actinomycetota</taxon>
        <taxon>Actinomycetes</taxon>
        <taxon>Micrococcales</taxon>
        <taxon>Micrococcaceae</taxon>
        <taxon>Glutamicibacter</taxon>
    </lineage>
</organism>
<reference evidence="3 4" key="1">
    <citation type="submission" date="2018-09" db="EMBL/GenBank/DDBJ databases">
        <title>Glutamicibacter mishrai S5-52T (LMG 29155T = KCTC 39846T).</title>
        <authorList>
            <person name="Das S.K."/>
        </authorList>
    </citation>
    <scope>NUCLEOTIDE SEQUENCE [LARGE SCALE GENOMIC DNA]</scope>
    <source>
        <strain evidence="3 4">S5-52</strain>
    </source>
</reference>
<evidence type="ECO:0000313" key="3">
    <source>
        <dbReference type="EMBL" id="QIV87861.1"/>
    </source>
</evidence>
<dbReference type="Pfam" id="PF00857">
    <property type="entry name" value="Isochorismatase"/>
    <property type="match status" value="1"/>
</dbReference>
<accession>A0A6H0SMQ2</accession>
<proteinExistence type="predicted"/>
<evidence type="ECO:0000313" key="4">
    <source>
        <dbReference type="Proteomes" id="UP000502331"/>
    </source>
</evidence>
<dbReference type="Proteomes" id="UP000502331">
    <property type="component" value="Chromosome"/>
</dbReference>
<dbReference type="InterPro" id="IPR036380">
    <property type="entry name" value="Isochorismatase-like_sf"/>
</dbReference>
<dbReference type="InterPro" id="IPR000868">
    <property type="entry name" value="Isochorismatase-like_dom"/>
</dbReference>
<evidence type="ECO:0000256" key="1">
    <source>
        <dbReference type="ARBA" id="ARBA00022801"/>
    </source>
</evidence>
<protein>
    <submittedName>
        <fullName evidence="3">Cysteine hydrolase</fullName>
    </submittedName>
</protein>